<name>A0A1E7LJN7_9ACTN</name>
<dbReference type="Gene3D" id="3.90.850.10">
    <property type="entry name" value="Fumarylacetoacetase-like, C-terminal domain"/>
    <property type="match status" value="1"/>
</dbReference>
<dbReference type="InterPro" id="IPR050772">
    <property type="entry name" value="Hydratase-Decarb/MhpD_sf"/>
</dbReference>
<gene>
    <name evidence="2" type="ORF">AN221_33185</name>
</gene>
<dbReference type="RefSeq" id="WP_070203974.1">
    <property type="nucleotide sequence ID" value="NZ_LJGZ01000103.1"/>
</dbReference>
<evidence type="ECO:0000256" key="1">
    <source>
        <dbReference type="SAM" id="MobiDB-lite"/>
    </source>
</evidence>
<evidence type="ECO:0000313" key="2">
    <source>
        <dbReference type="EMBL" id="OEV16435.1"/>
    </source>
</evidence>
<dbReference type="InterPro" id="IPR036663">
    <property type="entry name" value="Fumarylacetoacetase_C_sf"/>
</dbReference>
<dbReference type="PANTHER" id="PTHR30143:SF0">
    <property type="entry name" value="2-KETO-4-PENTENOATE HYDRATASE"/>
    <property type="match status" value="1"/>
</dbReference>
<dbReference type="PANTHER" id="PTHR30143">
    <property type="entry name" value="ACID HYDRATASE"/>
    <property type="match status" value="1"/>
</dbReference>
<reference evidence="2 3" key="1">
    <citation type="journal article" date="2016" name="Front. Microbiol.">
        <title>Comparative Genomics Analysis of Streptomyces Species Reveals Their Adaptation to the Marine Environment and Their Diversity at the Genomic Level.</title>
        <authorList>
            <person name="Tian X."/>
            <person name="Zhang Z."/>
            <person name="Yang T."/>
            <person name="Chen M."/>
            <person name="Li J."/>
            <person name="Chen F."/>
            <person name="Yang J."/>
            <person name="Li W."/>
            <person name="Zhang B."/>
            <person name="Zhang Z."/>
            <person name="Wu J."/>
            <person name="Zhang C."/>
            <person name="Long L."/>
            <person name="Xiao J."/>
        </authorList>
    </citation>
    <scope>NUCLEOTIDE SEQUENCE [LARGE SCALE GENOMIC DNA]</scope>
    <source>
        <strain evidence="2 3">SCSIO M10372</strain>
    </source>
</reference>
<comment type="caution">
    <text evidence="2">The sequence shown here is derived from an EMBL/GenBank/DDBJ whole genome shotgun (WGS) entry which is preliminary data.</text>
</comment>
<proteinExistence type="predicted"/>
<dbReference type="SUPFAM" id="SSF56529">
    <property type="entry name" value="FAH"/>
    <property type="match status" value="1"/>
</dbReference>
<dbReference type="OrthoDB" id="9792137at2"/>
<sequence length="266" mass="27098">MTAHQDADATRETAARLHSAHRTGKPTASPGREGTVTTLADAYRVQAEVVRLHTAEGERIRGLKVGLTSSTARSALEGATEPVLGRLTSGMFRTAQLLPTTDELIRPRAEPALLFVLGAPLAGPGANAADALRAVEFVLPALEITDSRVEDGPATVLDLAADNAGCHSVVLGTEPVQPADTDLRLAGYVLYRDGAVVATGATGMALGSPLAALAWAANAREDDGFPLTAGSSVLVSGFATPTELLPGSTVTASLSGLGTATVTRAG</sequence>
<dbReference type="Proteomes" id="UP000175971">
    <property type="component" value="Unassembled WGS sequence"/>
</dbReference>
<dbReference type="AlphaFoldDB" id="A0A1E7LJN7"/>
<organism evidence="2 3">
    <name type="scientific">Streptomyces nanshensis</name>
    <dbReference type="NCBI Taxonomy" id="518642"/>
    <lineage>
        <taxon>Bacteria</taxon>
        <taxon>Bacillati</taxon>
        <taxon>Actinomycetota</taxon>
        <taxon>Actinomycetes</taxon>
        <taxon>Kitasatosporales</taxon>
        <taxon>Streptomycetaceae</taxon>
        <taxon>Streptomyces</taxon>
    </lineage>
</organism>
<evidence type="ECO:0000313" key="3">
    <source>
        <dbReference type="Proteomes" id="UP000175971"/>
    </source>
</evidence>
<evidence type="ECO:0008006" key="4">
    <source>
        <dbReference type="Google" id="ProtNLM"/>
    </source>
</evidence>
<dbReference type="EMBL" id="LJGZ01000103">
    <property type="protein sequence ID" value="OEV16435.1"/>
    <property type="molecule type" value="Genomic_DNA"/>
</dbReference>
<accession>A0A1E7LJN7</accession>
<dbReference type="PATRIC" id="fig|518642.7.peg.2834"/>
<feature type="compositionally biased region" description="Basic and acidic residues" evidence="1">
    <location>
        <begin position="1"/>
        <end position="15"/>
    </location>
</feature>
<dbReference type="GO" id="GO:0005737">
    <property type="term" value="C:cytoplasm"/>
    <property type="evidence" value="ECO:0007669"/>
    <property type="project" value="TreeGrafter"/>
</dbReference>
<protein>
    <recommendedName>
        <fullName evidence="4">2-keto-4-pentenoate hydratase</fullName>
    </recommendedName>
</protein>
<dbReference type="GO" id="GO:0008684">
    <property type="term" value="F:2-oxopent-4-enoate hydratase activity"/>
    <property type="evidence" value="ECO:0007669"/>
    <property type="project" value="TreeGrafter"/>
</dbReference>
<keyword evidence="3" id="KW-1185">Reference proteome</keyword>
<feature type="region of interest" description="Disordered" evidence="1">
    <location>
        <begin position="1"/>
        <end position="34"/>
    </location>
</feature>